<feature type="region of interest" description="Disordered" evidence="1">
    <location>
        <begin position="1"/>
        <end position="42"/>
    </location>
</feature>
<reference evidence="2 3" key="1">
    <citation type="journal article" date="2020" name="BMC Genomics">
        <title>Intraspecific diversification of the crop wild relative Brassica cretica Lam. using demographic model selection.</title>
        <authorList>
            <person name="Kioukis A."/>
            <person name="Michalopoulou V.A."/>
            <person name="Briers L."/>
            <person name="Pirintsos S."/>
            <person name="Studholme D.J."/>
            <person name="Pavlidis P."/>
            <person name="Sarris P.F."/>
        </authorList>
    </citation>
    <scope>NUCLEOTIDE SEQUENCE [LARGE SCALE GENOMIC DNA]</scope>
    <source>
        <strain evidence="3">cv. PFS-1207/04</strain>
    </source>
</reference>
<keyword evidence="3" id="KW-1185">Reference proteome</keyword>
<accession>A0ABQ7DCB1</accession>
<comment type="caution">
    <text evidence="2">The sequence shown here is derived from an EMBL/GenBank/DDBJ whole genome shotgun (WGS) entry which is preliminary data.</text>
</comment>
<protein>
    <recommendedName>
        <fullName evidence="4">F-box associated domain-containing protein</fullName>
    </recommendedName>
</protein>
<evidence type="ECO:0008006" key="4">
    <source>
        <dbReference type="Google" id="ProtNLM"/>
    </source>
</evidence>
<name>A0ABQ7DCB1_BRACR</name>
<proteinExistence type="predicted"/>
<evidence type="ECO:0000256" key="1">
    <source>
        <dbReference type="SAM" id="MobiDB-lite"/>
    </source>
</evidence>
<feature type="compositionally biased region" description="Basic residues" evidence="1">
    <location>
        <begin position="21"/>
        <end position="33"/>
    </location>
</feature>
<gene>
    <name evidence="2" type="ORF">DY000_02011854</name>
</gene>
<evidence type="ECO:0000313" key="3">
    <source>
        <dbReference type="Proteomes" id="UP000266723"/>
    </source>
</evidence>
<organism evidence="2 3">
    <name type="scientific">Brassica cretica</name>
    <name type="common">Mustard</name>
    <dbReference type="NCBI Taxonomy" id="69181"/>
    <lineage>
        <taxon>Eukaryota</taxon>
        <taxon>Viridiplantae</taxon>
        <taxon>Streptophyta</taxon>
        <taxon>Embryophyta</taxon>
        <taxon>Tracheophyta</taxon>
        <taxon>Spermatophyta</taxon>
        <taxon>Magnoliopsida</taxon>
        <taxon>eudicotyledons</taxon>
        <taxon>Gunneridae</taxon>
        <taxon>Pentapetalae</taxon>
        <taxon>rosids</taxon>
        <taxon>malvids</taxon>
        <taxon>Brassicales</taxon>
        <taxon>Brassicaceae</taxon>
        <taxon>Brassiceae</taxon>
        <taxon>Brassica</taxon>
    </lineage>
</organism>
<dbReference type="Proteomes" id="UP000266723">
    <property type="component" value="Unassembled WGS sequence"/>
</dbReference>
<evidence type="ECO:0000313" key="2">
    <source>
        <dbReference type="EMBL" id="KAF3569503.1"/>
    </source>
</evidence>
<dbReference type="EMBL" id="QGKV02000759">
    <property type="protein sequence ID" value="KAF3569503.1"/>
    <property type="molecule type" value="Genomic_DNA"/>
</dbReference>
<sequence length="271" mass="31727">MSDRKRSSWGQLEAEGCKGKQVSHVRPTSRNRSPRCSPIPFSKNTRPPGRFWLSFLEGKIETKIRERDREREIERLAKAMPFVVVCNFRREEIVWEGDWRSRWRPETKRRTWKRVLRLQRTHPRPWPVHYIRNLSPLDRPYAFQGLTGLWVMIGPNGVWTVLGKKYSGIEFLQTPDRTPASGSSLGDTLGPTLTAIPSSKRNGNLPIRGSFHIFEYDRFQELRLWPRLGRMVRTEVARGKAKEREDSISEKLCGVWVDHVRNELMISYCAN</sequence>